<proteinExistence type="predicted"/>
<keyword evidence="1" id="KW-0289">Folate biosynthesis</keyword>
<evidence type="ECO:0000256" key="1">
    <source>
        <dbReference type="ARBA" id="ARBA00022909"/>
    </source>
</evidence>
<keyword evidence="4" id="KW-1185">Reference proteome</keyword>
<accession>A0A9P9A357</accession>
<organism evidence="3 4">
    <name type="scientific">Truncatella angustata</name>
    <dbReference type="NCBI Taxonomy" id="152316"/>
    <lineage>
        <taxon>Eukaryota</taxon>
        <taxon>Fungi</taxon>
        <taxon>Dikarya</taxon>
        <taxon>Ascomycota</taxon>
        <taxon>Pezizomycotina</taxon>
        <taxon>Sordariomycetes</taxon>
        <taxon>Xylariomycetidae</taxon>
        <taxon>Amphisphaeriales</taxon>
        <taxon>Sporocadaceae</taxon>
        <taxon>Truncatella</taxon>
    </lineage>
</organism>
<feature type="domain" description="Dihydroneopterin aldolase/epimerase" evidence="2">
    <location>
        <begin position="206"/>
        <end position="316"/>
    </location>
</feature>
<dbReference type="GO" id="GO:0004150">
    <property type="term" value="F:dihydroneopterin aldolase activity"/>
    <property type="evidence" value="ECO:0007669"/>
    <property type="project" value="InterPro"/>
</dbReference>
<dbReference type="GO" id="GO:0046656">
    <property type="term" value="P:folic acid biosynthetic process"/>
    <property type="evidence" value="ECO:0007669"/>
    <property type="project" value="UniProtKB-KW"/>
</dbReference>
<dbReference type="AlphaFoldDB" id="A0A9P9A357"/>
<dbReference type="RefSeq" id="XP_045964238.1">
    <property type="nucleotide sequence ID" value="XM_046101415.1"/>
</dbReference>
<dbReference type="OrthoDB" id="5425486at2759"/>
<protein>
    <submittedName>
        <fullName evidence="3">Dihydroneopterin aldolase-domain-containing protein</fullName>
    </submittedName>
</protein>
<dbReference type="GeneID" id="70130307"/>
<dbReference type="InterPro" id="IPR006157">
    <property type="entry name" value="FolB_dom"/>
</dbReference>
<dbReference type="InterPro" id="IPR043133">
    <property type="entry name" value="GTP-CH-I_C/QueF"/>
</dbReference>
<sequence length="320" mass="34578">MLSTLRSYIMTTPKPDPPAPLQSTWHVAAAAGEPIAMVRVRNLQGVLPVGRDAWGRPNKPQPALISTEVSFARPFGAASESDKVNAETAHYGNLSKNLLNSLKIFESSSPPKNPAVAAKAEAEGPSSGDVFELLWVGLTGRVVDGSLRALPLDRVPFLDTDRLRGLSLTVHLPKASLLGSGVSLTVTACFQEGPEKNPLKSYARSLKIHELRVPVLIGVNENERKAKQMVIADVEIDRLDIARDIHPELENIITETMAASSFETLEALGALVTGKILDEFKFEDRTGRERGWQVKITLGKPIAVPFADSPEVVIKAGADL</sequence>
<dbReference type="Proteomes" id="UP000758603">
    <property type="component" value="Unassembled WGS sequence"/>
</dbReference>
<evidence type="ECO:0000313" key="4">
    <source>
        <dbReference type="Proteomes" id="UP000758603"/>
    </source>
</evidence>
<dbReference type="Pfam" id="PF02152">
    <property type="entry name" value="FolB"/>
    <property type="match status" value="1"/>
</dbReference>
<evidence type="ECO:0000313" key="3">
    <source>
        <dbReference type="EMBL" id="KAH6660107.1"/>
    </source>
</evidence>
<dbReference type="SUPFAM" id="SSF55620">
    <property type="entry name" value="Tetrahydrobiopterin biosynthesis enzymes-like"/>
    <property type="match status" value="1"/>
</dbReference>
<gene>
    <name evidence="3" type="ORF">BKA67DRAFT_546861</name>
</gene>
<comment type="caution">
    <text evidence="3">The sequence shown here is derived from an EMBL/GenBank/DDBJ whole genome shotgun (WGS) entry which is preliminary data.</text>
</comment>
<dbReference type="EMBL" id="JAGPXC010000001">
    <property type="protein sequence ID" value="KAH6660107.1"/>
    <property type="molecule type" value="Genomic_DNA"/>
</dbReference>
<evidence type="ECO:0000259" key="2">
    <source>
        <dbReference type="SMART" id="SM00905"/>
    </source>
</evidence>
<dbReference type="Gene3D" id="3.30.1130.10">
    <property type="match status" value="2"/>
</dbReference>
<reference evidence="3" key="1">
    <citation type="journal article" date="2021" name="Nat. Commun.">
        <title>Genetic determinants of endophytism in the Arabidopsis root mycobiome.</title>
        <authorList>
            <person name="Mesny F."/>
            <person name="Miyauchi S."/>
            <person name="Thiergart T."/>
            <person name="Pickel B."/>
            <person name="Atanasova L."/>
            <person name="Karlsson M."/>
            <person name="Huettel B."/>
            <person name="Barry K.W."/>
            <person name="Haridas S."/>
            <person name="Chen C."/>
            <person name="Bauer D."/>
            <person name="Andreopoulos W."/>
            <person name="Pangilinan J."/>
            <person name="LaButti K."/>
            <person name="Riley R."/>
            <person name="Lipzen A."/>
            <person name="Clum A."/>
            <person name="Drula E."/>
            <person name="Henrissat B."/>
            <person name="Kohler A."/>
            <person name="Grigoriev I.V."/>
            <person name="Martin F.M."/>
            <person name="Hacquard S."/>
        </authorList>
    </citation>
    <scope>NUCLEOTIDE SEQUENCE</scope>
    <source>
        <strain evidence="3">MPI-SDFR-AT-0073</strain>
    </source>
</reference>
<dbReference type="SMART" id="SM00905">
    <property type="entry name" value="FolB"/>
    <property type="match status" value="1"/>
</dbReference>
<name>A0A9P9A357_9PEZI</name>